<feature type="chain" id="PRO_5021287777" evidence="1">
    <location>
        <begin position="23"/>
        <end position="350"/>
    </location>
</feature>
<feature type="signal peptide" evidence="1">
    <location>
        <begin position="1"/>
        <end position="22"/>
    </location>
</feature>
<dbReference type="RefSeq" id="WP_134762933.1">
    <property type="nucleotide sequence ID" value="NZ_SOZD01000004.1"/>
</dbReference>
<name>A0A4Y8RIV0_9HYPH</name>
<reference evidence="2 3" key="1">
    <citation type="submission" date="2019-03" db="EMBL/GenBank/DDBJ databases">
        <title>Jiella endophytica sp. nov., a novel endophytic bacterium isolated from root of Ficus microcarpa Linn. f.</title>
        <authorList>
            <person name="Tuo L."/>
        </authorList>
    </citation>
    <scope>NUCLEOTIDE SEQUENCE [LARGE SCALE GENOMIC DNA]</scope>
    <source>
        <strain evidence="2 3">CBS5Q-3</strain>
    </source>
</reference>
<dbReference type="AlphaFoldDB" id="A0A4Y8RIV0"/>
<organism evidence="2 3">
    <name type="scientific">Jiella endophytica</name>
    <dbReference type="NCBI Taxonomy" id="2558362"/>
    <lineage>
        <taxon>Bacteria</taxon>
        <taxon>Pseudomonadati</taxon>
        <taxon>Pseudomonadota</taxon>
        <taxon>Alphaproteobacteria</taxon>
        <taxon>Hyphomicrobiales</taxon>
        <taxon>Aurantimonadaceae</taxon>
        <taxon>Jiella</taxon>
    </lineage>
</organism>
<accession>A0A4Y8RIV0</accession>
<dbReference type="EMBL" id="SOZD01000004">
    <property type="protein sequence ID" value="TFF22050.1"/>
    <property type="molecule type" value="Genomic_DNA"/>
</dbReference>
<sequence>MNRILQIVALTAGLFVAGAAQAQDEVPVEIGYLPILPDAQLFVSLENGAFAKAGIKPDLVEFQEGPAMVQALLSGQLDAAYFGIGPAMVASARGADIKVVASNIVEQISFIAVGDLAGFAADGVKKQTFADFAAKYGRKAKISTFPTGSVPDTVLKYWLTKQLGASVGDIDIIHQGAAQVQQALLTGAVDGAAILEPAVSLALSRDADATVLASGSEMFLGQPGAVLAVRGALIKEHPELVEAMVAAQRDATEALRDKAPGAAEAVAKYVGGGRLPLDVVRKALERSRQSFVADPNKIVEGTVAMRDFQKAQGTLREDVDVEKLIDTSFYDRLTAADGQEAPAEPEAAAQ</sequence>
<keyword evidence="3" id="KW-1185">Reference proteome</keyword>
<dbReference type="Gene3D" id="3.40.190.10">
    <property type="entry name" value="Periplasmic binding protein-like II"/>
    <property type="match status" value="2"/>
</dbReference>
<protein>
    <submittedName>
        <fullName evidence="2">ABC transporter substrate-binding protein</fullName>
    </submittedName>
</protein>
<gene>
    <name evidence="2" type="ORF">E3C22_15500</name>
</gene>
<evidence type="ECO:0000313" key="3">
    <source>
        <dbReference type="Proteomes" id="UP000298179"/>
    </source>
</evidence>
<evidence type="ECO:0000313" key="2">
    <source>
        <dbReference type="EMBL" id="TFF22050.1"/>
    </source>
</evidence>
<keyword evidence="1" id="KW-0732">Signal</keyword>
<dbReference type="PANTHER" id="PTHR30024">
    <property type="entry name" value="ALIPHATIC SULFONATES-BINDING PROTEIN-RELATED"/>
    <property type="match status" value="1"/>
</dbReference>
<dbReference type="SUPFAM" id="SSF53850">
    <property type="entry name" value="Periplasmic binding protein-like II"/>
    <property type="match status" value="1"/>
</dbReference>
<proteinExistence type="predicted"/>
<dbReference type="Pfam" id="PF13379">
    <property type="entry name" value="NMT1_2"/>
    <property type="match status" value="1"/>
</dbReference>
<comment type="caution">
    <text evidence="2">The sequence shown here is derived from an EMBL/GenBank/DDBJ whole genome shotgun (WGS) entry which is preliminary data.</text>
</comment>
<dbReference type="Proteomes" id="UP000298179">
    <property type="component" value="Unassembled WGS sequence"/>
</dbReference>
<evidence type="ECO:0000256" key="1">
    <source>
        <dbReference type="SAM" id="SignalP"/>
    </source>
</evidence>
<dbReference type="OrthoDB" id="7307648at2"/>